<dbReference type="InterPro" id="IPR055414">
    <property type="entry name" value="LRR_R13L4/SHOC2-like"/>
</dbReference>
<evidence type="ECO:0000313" key="15">
    <source>
        <dbReference type="EMBL" id="ONI11710.1"/>
    </source>
</evidence>
<dbReference type="Proteomes" id="UP000006882">
    <property type="component" value="Chromosome G4"/>
</dbReference>
<feature type="domain" description="Leucine-rich repeat-containing N-terminal plant-type" evidence="13">
    <location>
        <begin position="47"/>
        <end position="83"/>
    </location>
</feature>
<accession>A0A251PKX4</accession>
<dbReference type="InterPro" id="IPR032675">
    <property type="entry name" value="LRR_dom_sf"/>
</dbReference>
<evidence type="ECO:0000256" key="10">
    <source>
        <dbReference type="ARBA" id="ARBA00023170"/>
    </source>
</evidence>
<evidence type="ECO:0000256" key="7">
    <source>
        <dbReference type="ARBA" id="ARBA00022737"/>
    </source>
</evidence>
<dbReference type="InterPro" id="IPR013210">
    <property type="entry name" value="LRR_N_plant-typ"/>
</dbReference>
<keyword evidence="8 12" id="KW-1133">Transmembrane helix</keyword>
<evidence type="ECO:0000256" key="5">
    <source>
        <dbReference type="ARBA" id="ARBA00022692"/>
    </source>
</evidence>
<dbReference type="STRING" id="3760.A0A251PKX4"/>
<dbReference type="Pfam" id="PF00560">
    <property type="entry name" value="LRR_1"/>
    <property type="match status" value="3"/>
</dbReference>
<dbReference type="FunFam" id="3.80.10.10:FF:000383">
    <property type="entry name" value="Leucine-rich repeat receptor protein kinase EMS1"/>
    <property type="match status" value="1"/>
</dbReference>
<dbReference type="Gramene" id="ONI11710">
    <property type="protein sequence ID" value="ONI11710"/>
    <property type="gene ID" value="PRUPE_4G121800"/>
</dbReference>
<evidence type="ECO:0008006" key="17">
    <source>
        <dbReference type="Google" id="ProtNLM"/>
    </source>
</evidence>
<evidence type="ECO:0000256" key="9">
    <source>
        <dbReference type="ARBA" id="ARBA00023136"/>
    </source>
</evidence>
<dbReference type="InterPro" id="IPR001611">
    <property type="entry name" value="Leu-rich_rpt"/>
</dbReference>
<feature type="domain" description="Disease resistance R13L4/SHOC-2-like LRR" evidence="14">
    <location>
        <begin position="261"/>
        <end position="410"/>
    </location>
</feature>
<evidence type="ECO:0000256" key="11">
    <source>
        <dbReference type="ARBA" id="ARBA00023180"/>
    </source>
</evidence>
<feature type="transmembrane region" description="Helical" evidence="12">
    <location>
        <begin position="775"/>
        <end position="798"/>
    </location>
</feature>
<dbReference type="PROSITE" id="PS51450">
    <property type="entry name" value="LRR"/>
    <property type="match status" value="2"/>
</dbReference>
<evidence type="ECO:0000313" key="16">
    <source>
        <dbReference type="Proteomes" id="UP000006882"/>
    </source>
</evidence>
<keyword evidence="5 12" id="KW-0812">Transmembrane</keyword>
<dbReference type="FunFam" id="3.80.10.10:FF:000095">
    <property type="entry name" value="LRR receptor-like serine/threonine-protein kinase GSO1"/>
    <property type="match status" value="1"/>
</dbReference>
<reference evidence="15 16" key="1">
    <citation type="journal article" date="2013" name="Nat. Genet.">
        <title>The high-quality draft genome of peach (Prunus persica) identifies unique patterns of genetic diversity, domestication and genome evolution.</title>
        <authorList>
            <consortium name="International Peach Genome Initiative"/>
            <person name="Verde I."/>
            <person name="Abbott A.G."/>
            <person name="Scalabrin S."/>
            <person name="Jung S."/>
            <person name="Shu S."/>
            <person name="Marroni F."/>
            <person name="Zhebentyayeva T."/>
            <person name="Dettori M.T."/>
            <person name="Grimwood J."/>
            <person name="Cattonaro F."/>
            <person name="Zuccolo A."/>
            <person name="Rossini L."/>
            <person name="Jenkins J."/>
            <person name="Vendramin E."/>
            <person name="Meisel L.A."/>
            <person name="Decroocq V."/>
            <person name="Sosinski B."/>
            <person name="Prochnik S."/>
            <person name="Mitros T."/>
            <person name="Policriti A."/>
            <person name="Cipriani G."/>
            <person name="Dondini L."/>
            <person name="Ficklin S."/>
            <person name="Goodstein D.M."/>
            <person name="Xuan P."/>
            <person name="Del Fabbro C."/>
            <person name="Aramini V."/>
            <person name="Copetti D."/>
            <person name="Gonzalez S."/>
            <person name="Horner D.S."/>
            <person name="Falchi R."/>
            <person name="Lucas S."/>
            <person name="Mica E."/>
            <person name="Maldonado J."/>
            <person name="Lazzari B."/>
            <person name="Bielenberg D."/>
            <person name="Pirona R."/>
            <person name="Miculan M."/>
            <person name="Barakat A."/>
            <person name="Testolin R."/>
            <person name="Stella A."/>
            <person name="Tartarini S."/>
            <person name="Tonutti P."/>
            <person name="Arus P."/>
            <person name="Orellana A."/>
            <person name="Wells C."/>
            <person name="Main D."/>
            <person name="Vizzotto G."/>
            <person name="Silva H."/>
            <person name="Salamini F."/>
            <person name="Schmutz J."/>
            <person name="Morgante M."/>
            <person name="Rokhsar D.S."/>
        </authorList>
    </citation>
    <scope>NUCLEOTIDE SEQUENCE [LARGE SCALE GENOMIC DNA]</scope>
    <source>
        <strain evidence="16">cv. Nemared</strain>
    </source>
</reference>
<dbReference type="AlphaFoldDB" id="A0A251PKX4"/>
<evidence type="ECO:0000256" key="12">
    <source>
        <dbReference type="SAM" id="Phobius"/>
    </source>
</evidence>
<keyword evidence="10" id="KW-0675">Receptor</keyword>
<dbReference type="PANTHER" id="PTHR48063:SF90">
    <property type="entry name" value="OS11G0565920 PROTEIN"/>
    <property type="match status" value="1"/>
</dbReference>
<dbReference type="GO" id="GO:0005886">
    <property type="term" value="C:plasma membrane"/>
    <property type="evidence" value="ECO:0007669"/>
    <property type="project" value="UniProtKB-SubCell"/>
</dbReference>
<keyword evidence="4" id="KW-0433">Leucine-rich repeat</keyword>
<evidence type="ECO:0000256" key="2">
    <source>
        <dbReference type="ARBA" id="ARBA00009592"/>
    </source>
</evidence>
<dbReference type="PROSITE" id="PS51257">
    <property type="entry name" value="PROKAR_LIPOPROTEIN"/>
    <property type="match status" value="1"/>
</dbReference>
<evidence type="ECO:0000256" key="6">
    <source>
        <dbReference type="ARBA" id="ARBA00022729"/>
    </source>
</evidence>
<evidence type="ECO:0000256" key="3">
    <source>
        <dbReference type="ARBA" id="ARBA00022475"/>
    </source>
</evidence>
<evidence type="ECO:0000256" key="1">
    <source>
        <dbReference type="ARBA" id="ARBA00004251"/>
    </source>
</evidence>
<proteinExistence type="inferred from homology"/>
<dbReference type="PANTHER" id="PTHR48063">
    <property type="entry name" value="LRR RECEPTOR-LIKE KINASE"/>
    <property type="match status" value="1"/>
</dbReference>
<dbReference type="EMBL" id="CM007654">
    <property type="protein sequence ID" value="ONI11710.1"/>
    <property type="molecule type" value="Genomic_DNA"/>
</dbReference>
<name>A0A251PKX4_PRUPE</name>
<dbReference type="Pfam" id="PF23598">
    <property type="entry name" value="LRR_14"/>
    <property type="match status" value="1"/>
</dbReference>
<comment type="subcellular location">
    <subcellularLocation>
        <location evidence="1">Cell membrane</location>
        <topology evidence="1">Single-pass type I membrane protein</topology>
    </subcellularLocation>
</comment>
<evidence type="ECO:0000259" key="14">
    <source>
        <dbReference type="Pfam" id="PF23598"/>
    </source>
</evidence>
<dbReference type="Pfam" id="PF08263">
    <property type="entry name" value="LRRNT_2"/>
    <property type="match status" value="1"/>
</dbReference>
<dbReference type="InterPro" id="IPR003591">
    <property type="entry name" value="Leu-rich_rpt_typical-subtyp"/>
</dbReference>
<keyword evidence="6" id="KW-0732">Signal</keyword>
<dbReference type="Gene3D" id="3.80.10.10">
    <property type="entry name" value="Ribonuclease Inhibitor"/>
    <property type="match status" value="2"/>
</dbReference>
<comment type="similarity">
    <text evidence="2">Belongs to the RLP family.</text>
</comment>
<dbReference type="SUPFAM" id="SSF52058">
    <property type="entry name" value="L domain-like"/>
    <property type="match status" value="3"/>
</dbReference>
<keyword evidence="3" id="KW-1003">Cell membrane</keyword>
<dbReference type="Pfam" id="PF13855">
    <property type="entry name" value="LRR_8"/>
    <property type="match status" value="2"/>
</dbReference>
<dbReference type="InterPro" id="IPR046956">
    <property type="entry name" value="RLP23-like"/>
</dbReference>
<evidence type="ECO:0000256" key="4">
    <source>
        <dbReference type="ARBA" id="ARBA00022614"/>
    </source>
</evidence>
<keyword evidence="16" id="KW-1185">Reference proteome</keyword>
<protein>
    <recommendedName>
        <fullName evidence="17">Leucine-rich repeat-containing N-terminal plant-type domain-containing protein</fullName>
    </recommendedName>
</protein>
<keyword evidence="9 12" id="KW-0472">Membrane</keyword>
<keyword evidence="7" id="KW-0677">Repeat</keyword>
<dbReference type="eggNOG" id="KOG0619">
    <property type="taxonomic scope" value="Eukaryota"/>
</dbReference>
<organism evidence="15 16">
    <name type="scientific">Prunus persica</name>
    <name type="common">Peach</name>
    <name type="synonym">Amygdalus persica</name>
    <dbReference type="NCBI Taxonomy" id="3760"/>
    <lineage>
        <taxon>Eukaryota</taxon>
        <taxon>Viridiplantae</taxon>
        <taxon>Streptophyta</taxon>
        <taxon>Embryophyta</taxon>
        <taxon>Tracheophyta</taxon>
        <taxon>Spermatophyta</taxon>
        <taxon>Magnoliopsida</taxon>
        <taxon>eudicotyledons</taxon>
        <taxon>Gunneridae</taxon>
        <taxon>Pentapetalae</taxon>
        <taxon>rosids</taxon>
        <taxon>fabids</taxon>
        <taxon>Rosales</taxon>
        <taxon>Rosaceae</taxon>
        <taxon>Amygdaloideae</taxon>
        <taxon>Amygdaleae</taxon>
        <taxon>Prunus</taxon>
    </lineage>
</organism>
<keyword evidence="11" id="KW-0325">Glycoprotein</keyword>
<sequence>MVMDRCNANLFNPTYLLNIAHYLLLFSLASSCLHLTELRLVDGCLREEMQALLRFKHHLTDPSGRLSSWVGHDCCHWKGVSCDNRSRRVRKIDLRNTYEDRLFDDYADDYGEEWDEAAYEESCLGGKITSSLLSLKHLSHLDLSDNNLQGISLLCQLQSLRYLNISFASSDAVIHNCFFNLTNLKKLDLSGISFSGHFPSELAGLESLEHLDLSHNYLKGKIPKLIGNFCNLKFLSLEDNTLDGGIQELLSGFSNCTNNRLESLDLSINEFVTELPASLGVLTNLQHLHLEDNSFWGPIPTSVGNLSSLKTLNLRRNNMNGAIPESFGQLSELVDLGLSQNSWKGIVTETHLMNLTRLRHLDVSTDQPMSLIFSVAYEWVPPFKLYTIDITNCSVGPAFSVWLQWQTELSDVTLHNTGVSDSIPEEWFLKLSSKLQLMDLSYNQIHGRLPFQFKCPNLYQIDLSHNHFAGPLPLLSSNASILDFQSNLFSGPIPLDFGRLMPKLEILYLSENHLNGAIPASLCNMQNLSMLSLRRNQLSGDFPQAWSLWHNIRVVDVADNNLSGNIPSSMGVPNLGDNNFSGTIPKCLKNLTALTVFPYNNYTMPTYYDVQTSVVSKGSELVYYRTALEWVYSVDLSSNNLEGEIPEEITSLMSLGTLNLSRNQLRGRIPQKIGNLRWLETLDLSHNHLCGQIPQSFSSLTFLSHVNLSYNNLTGRIPWGNQLQTLNDSSIYGGNPSLCGLPLLTKCPGDDTPNRLPFPSSGAGENKDEGDEGMLWFYVSIMLGFIVGFWGVCGTLLIKKSWRYAYFRFFDNIKDKVALAIALKVSHLQNKF</sequence>
<dbReference type="SMART" id="SM00369">
    <property type="entry name" value="LRR_TYP"/>
    <property type="match status" value="6"/>
</dbReference>
<dbReference type="PRINTS" id="PR00019">
    <property type="entry name" value="LEURICHRPT"/>
</dbReference>
<gene>
    <name evidence="15" type="ORF">PRUPE_4G121800</name>
</gene>
<dbReference type="FunFam" id="3.80.10.10:FF:000213">
    <property type="entry name" value="Tyrosine-sulfated glycopeptide receptor 1"/>
    <property type="match status" value="1"/>
</dbReference>
<evidence type="ECO:0000259" key="13">
    <source>
        <dbReference type="Pfam" id="PF08263"/>
    </source>
</evidence>
<evidence type="ECO:0000256" key="8">
    <source>
        <dbReference type="ARBA" id="ARBA00022989"/>
    </source>
</evidence>